<evidence type="ECO:0000313" key="4">
    <source>
        <dbReference type="Proteomes" id="UP000199095"/>
    </source>
</evidence>
<dbReference type="GO" id="GO:0047617">
    <property type="term" value="F:fatty acyl-CoA hydrolase activity"/>
    <property type="evidence" value="ECO:0007669"/>
    <property type="project" value="TreeGrafter"/>
</dbReference>
<dbReference type="InterPro" id="IPR050563">
    <property type="entry name" value="4-hydroxybenzoyl-CoA_TE"/>
</dbReference>
<dbReference type="PIRSF" id="PIRSF003230">
    <property type="entry name" value="YbgC"/>
    <property type="match status" value="1"/>
</dbReference>
<dbReference type="PANTHER" id="PTHR31793:SF27">
    <property type="entry name" value="NOVEL THIOESTERASE SUPERFAMILY DOMAIN AND SAPOSIN A-TYPE DOMAIN CONTAINING PROTEIN (0610012H03RIK)"/>
    <property type="match status" value="1"/>
</dbReference>
<comment type="similarity">
    <text evidence="1">Belongs to the 4-hydroxybenzoyl-CoA thioesterase family.</text>
</comment>
<gene>
    <name evidence="3" type="ORF">SAMN05421676_104241</name>
</gene>
<proteinExistence type="inferred from homology"/>
<dbReference type="Gene3D" id="3.10.129.10">
    <property type="entry name" value="Hotdog Thioesterase"/>
    <property type="match status" value="1"/>
</dbReference>
<dbReference type="Proteomes" id="UP000199095">
    <property type="component" value="Unassembled WGS sequence"/>
</dbReference>
<dbReference type="InterPro" id="IPR006684">
    <property type="entry name" value="YbgC/YbaW"/>
</dbReference>
<evidence type="ECO:0000256" key="2">
    <source>
        <dbReference type="ARBA" id="ARBA00022801"/>
    </source>
</evidence>
<keyword evidence="4" id="KW-1185">Reference proteome</keyword>
<evidence type="ECO:0000256" key="1">
    <source>
        <dbReference type="ARBA" id="ARBA00005953"/>
    </source>
</evidence>
<organism evidence="3 4">
    <name type="scientific">Salinibacillus kushneri</name>
    <dbReference type="NCBI Taxonomy" id="237682"/>
    <lineage>
        <taxon>Bacteria</taxon>
        <taxon>Bacillati</taxon>
        <taxon>Bacillota</taxon>
        <taxon>Bacilli</taxon>
        <taxon>Bacillales</taxon>
        <taxon>Bacillaceae</taxon>
        <taxon>Salinibacillus</taxon>
    </lineage>
</organism>
<name>A0A1I0E225_9BACI</name>
<dbReference type="Pfam" id="PF13279">
    <property type="entry name" value="4HBT_2"/>
    <property type="match status" value="1"/>
</dbReference>
<evidence type="ECO:0000313" key="3">
    <source>
        <dbReference type="EMBL" id="SET38224.1"/>
    </source>
</evidence>
<keyword evidence="2 3" id="KW-0378">Hydrolase</keyword>
<sequence length="140" mass="16272">MKVVETDIKVRYQETDQMGVVYHANYLVWFEIGRTAFFEELGFQYHEMEKEEIVAPVLDADIQFKTPVRYGEKAIVRTWIHEYDGLKVVYAYEILNGSGEISVTGKTTHVCVKKDTFKPVSTRKKFPDLHQAYLEAKGDE</sequence>
<dbReference type="AlphaFoldDB" id="A0A1I0E225"/>
<protein>
    <submittedName>
        <fullName evidence="3">Acyl-CoA thioester hydrolase</fullName>
    </submittedName>
</protein>
<dbReference type="SUPFAM" id="SSF54637">
    <property type="entry name" value="Thioesterase/thiol ester dehydrase-isomerase"/>
    <property type="match status" value="1"/>
</dbReference>
<reference evidence="4" key="1">
    <citation type="submission" date="2016-10" db="EMBL/GenBank/DDBJ databases">
        <authorList>
            <person name="Varghese N."/>
            <person name="Submissions S."/>
        </authorList>
    </citation>
    <scope>NUCLEOTIDE SEQUENCE [LARGE SCALE GENOMIC DNA]</scope>
    <source>
        <strain evidence="4">CGMCC 1.3566</strain>
    </source>
</reference>
<dbReference type="NCBIfam" id="TIGR00051">
    <property type="entry name" value="YbgC/FadM family acyl-CoA thioesterase"/>
    <property type="match status" value="1"/>
</dbReference>
<dbReference type="RefSeq" id="WP_093133702.1">
    <property type="nucleotide sequence ID" value="NZ_FOHJ01000004.1"/>
</dbReference>
<dbReference type="PANTHER" id="PTHR31793">
    <property type="entry name" value="4-HYDROXYBENZOYL-COA THIOESTERASE FAMILY MEMBER"/>
    <property type="match status" value="1"/>
</dbReference>
<dbReference type="CDD" id="cd00586">
    <property type="entry name" value="4HBT"/>
    <property type="match status" value="1"/>
</dbReference>
<accession>A0A1I0E225</accession>
<dbReference type="InterPro" id="IPR029069">
    <property type="entry name" value="HotDog_dom_sf"/>
</dbReference>
<dbReference type="EMBL" id="FOHJ01000004">
    <property type="protein sequence ID" value="SET38224.1"/>
    <property type="molecule type" value="Genomic_DNA"/>
</dbReference>
<dbReference type="STRING" id="237682.SAMN05421676_104241"/>
<dbReference type="OrthoDB" id="9800856at2"/>